<name>A0A6G1DUJ4_9ORYZ</name>
<accession>A0A6G1DUJ4</accession>
<evidence type="ECO:0000313" key="2">
    <source>
        <dbReference type="Proteomes" id="UP000479710"/>
    </source>
</evidence>
<comment type="caution">
    <text evidence="1">The sequence shown here is derived from an EMBL/GenBank/DDBJ whole genome shotgun (WGS) entry which is preliminary data.</text>
</comment>
<dbReference type="AlphaFoldDB" id="A0A6G1DUJ4"/>
<organism evidence="1 2">
    <name type="scientific">Oryza meyeriana var. granulata</name>
    <dbReference type="NCBI Taxonomy" id="110450"/>
    <lineage>
        <taxon>Eukaryota</taxon>
        <taxon>Viridiplantae</taxon>
        <taxon>Streptophyta</taxon>
        <taxon>Embryophyta</taxon>
        <taxon>Tracheophyta</taxon>
        <taxon>Spermatophyta</taxon>
        <taxon>Magnoliopsida</taxon>
        <taxon>Liliopsida</taxon>
        <taxon>Poales</taxon>
        <taxon>Poaceae</taxon>
        <taxon>BOP clade</taxon>
        <taxon>Oryzoideae</taxon>
        <taxon>Oryzeae</taxon>
        <taxon>Oryzinae</taxon>
        <taxon>Oryza</taxon>
        <taxon>Oryza meyeriana</taxon>
    </lineage>
</organism>
<dbReference type="Proteomes" id="UP000479710">
    <property type="component" value="Unassembled WGS sequence"/>
</dbReference>
<proteinExistence type="predicted"/>
<reference evidence="1 2" key="1">
    <citation type="submission" date="2019-11" db="EMBL/GenBank/DDBJ databases">
        <title>Whole genome sequence of Oryza granulata.</title>
        <authorList>
            <person name="Li W."/>
        </authorList>
    </citation>
    <scope>NUCLEOTIDE SEQUENCE [LARGE SCALE GENOMIC DNA]</scope>
    <source>
        <strain evidence="2">cv. Menghai</strain>
        <tissue evidence="1">Leaf</tissue>
    </source>
</reference>
<dbReference type="EMBL" id="SPHZ02000005">
    <property type="protein sequence ID" value="KAF0916190.1"/>
    <property type="molecule type" value="Genomic_DNA"/>
</dbReference>
<gene>
    <name evidence="1" type="ORF">E2562_000782</name>
</gene>
<evidence type="ECO:0000313" key="1">
    <source>
        <dbReference type="EMBL" id="KAF0916190.1"/>
    </source>
</evidence>
<sequence length="147" mass="15713">MCSIQYNVPLGFNLGEGRARQLQLILVRNFETLAISATTYMRVRSRKNVETIAKARADAAVLCRSKAAAKAQAKSEASSKALADALGPASTVLRRRRAKAAAKARADAEAAAKAQADAIGPAAAVIRHRRDAEIKKTAESSKRRRGV</sequence>
<keyword evidence="2" id="KW-1185">Reference proteome</keyword>
<protein>
    <submittedName>
        <fullName evidence="1">Uncharacterized protein</fullName>
    </submittedName>
</protein>